<dbReference type="InterPro" id="IPR050546">
    <property type="entry name" value="Glycosyl_Hydrlase_16"/>
</dbReference>
<dbReference type="CDD" id="cd08023">
    <property type="entry name" value="GH16_laminarinase_like"/>
    <property type="match status" value="1"/>
</dbReference>
<evidence type="ECO:0000313" key="4">
    <source>
        <dbReference type="EMBL" id="MDN4166691.1"/>
    </source>
</evidence>
<evidence type="ECO:0000256" key="1">
    <source>
        <dbReference type="ARBA" id="ARBA00006865"/>
    </source>
</evidence>
<comment type="caution">
    <text evidence="4">The sequence shown here is derived from an EMBL/GenBank/DDBJ whole genome shotgun (WGS) entry which is preliminary data.</text>
</comment>
<dbReference type="PROSITE" id="PS51762">
    <property type="entry name" value="GH16_2"/>
    <property type="match status" value="1"/>
</dbReference>
<sequence>MSLSLRFLFVSTLFMLAQLSARAQCERLVWSDEFEGTGLPNSQYWGYDLGQNGWGNNEVQNYTNTTNNVRQENGLLVIEAKKSGSTWTSARVKTQAKFNFTYGRIAFRAKLPQGSGTWPALWMLGENINTVGWPACGEIDVMEHVGRDPGRIHSTLHTPSSFGNSQNTSTKIVNDYNTNFHIYEAVWTEESIKFYIDGQIFYTYAPATKNSSTWPFNSPFFIIMNIAMGGNFGSDPQYETNGQKNGIDPALTLARMEIDYVRVYEVDANPVIEGPTAVAEGETNLVFSTTDFGDGISYNWQIPADATLVSGQNTPEIVVNWGTTDGAVQVEITGETGCSTNTSSLTVQTRIVPQGAAYTLDTFADNAISGWSSSSANDVQLTEEAAALHVTHSTYSLASFEFTSARPIDLSAYGLLKIPVEVPEGSTTPRLVVTLLDDQNRETINQTFEISPAQADGEKRIYSFNYLNWNGPDDFVAGAFKKLRIYIQSGEGEFSLHPIQWVKTGILPEAPQGLDYTINNSGIGILRWTDVLNAPTYSLYQSTTENGEYTKVGGNLSSDKNPFIPSVNRGVFYKISALNEMGESPLSAAVYITADITGINESASPEIIVYPNPSSGVFFVKSASLVNNCLLFDTKGVQQEIKWIQREDEVQIQLQNATPGLYHLRVQSAGFIKTCNVLIQ</sequence>
<gene>
    <name evidence="4" type="ORF">QWY31_14365</name>
</gene>
<dbReference type="Proteomes" id="UP001168552">
    <property type="component" value="Unassembled WGS sequence"/>
</dbReference>
<dbReference type="PANTHER" id="PTHR10963">
    <property type="entry name" value="GLYCOSYL HYDROLASE-RELATED"/>
    <property type="match status" value="1"/>
</dbReference>
<dbReference type="Gene3D" id="2.60.40.10">
    <property type="entry name" value="Immunoglobulins"/>
    <property type="match status" value="1"/>
</dbReference>
<dbReference type="InterPro" id="IPR045829">
    <property type="entry name" value="PKD_6"/>
</dbReference>
<feature type="signal peptide" evidence="2">
    <location>
        <begin position="1"/>
        <end position="23"/>
    </location>
</feature>
<protein>
    <submittedName>
        <fullName evidence="4">Family 16 glycosylhydrolase</fullName>
    </submittedName>
</protein>
<organism evidence="4 5">
    <name type="scientific">Shiella aurantiaca</name>
    <dbReference type="NCBI Taxonomy" id="3058365"/>
    <lineage>
        <taxon>Bacteria</taxon>
        <taxon>Pseudomonadati</taxon>
        <taxon>Bacteroidota</taxon>
        <taxon>Cytophagia</taxon>
        <taxon>Cytophagales</taxon>
        <taxon>Shiellaceae</taxon>
        <taxon>Shiella</taxon>
    </lineage>
</organism>
<dbReference type="PANTHER" id="PTHR10963:SF55">
    <property type="entry name" value="GLYCOSIDE HYDROLASE FAMILY 16 PROTEIN"/>
    <property type="match status" value="1"/>
</dbReference>
<evidence type="ECO:0000256" key="2">
    <source>
        <dbReference type="SAM" id="SignalP"/>
    </source>
</evidence>
<dbReference type="RefSeq" id="WP_320005230.1">
    <property type="nucleotide sequence ID" value="NZ_JAUHJS010000008.1"/>
</dbReference>
<reference evidence="4" key="1">
    <citation type="submission" date="2023-06" db="EMBL/GenBank/DDBJ databases">
        <title>Cytophagales bacterium Strain LB-30, isolated from soil.</title>
        <authorList>
            <person name="Liu B."/>
        </authorList>
    </citation>
    <scope>NUCLEOTIDE SEQUENCE</scope>
    <source>
        <strain evidence="4">LB-30</strain>
    </source>
</reference>
<keyword evidence="2" id="KW-0732">Signal</keyword>
<dbReference type="InterPro" id="IPR000757">
    <property type="entry name" value="Beta-glucanase-like"/>
</dbReference>
<evidence type="ECO:0000259" key="3">
    <source>
        <dbReference type="PROSITE" id="PS51762"/>
    </source>
</evidence>
<dbReference type="InterPro" id="IPR013783">
    <property type="entry name" value="Ig-like_fold"/>
</dbReference>
<feature type="domain" description="GH16" evidence="3">
    <location>
        <begin position="32"/>
        <end position="269"/>
    </location>
</feature>
<dbReference type="NCBIfam" id="TIGR04183">
    <property type="entry name" value="Por_Secre_tail"/>
    <property type="match status" value="1"/>
</dbReference>
<dbReference type="EMBL" id="JAUHJS010000008">
    <property type="protein sequence ID" value="MDN4166691.1"/>
    <property type="molecule type" value="Genomic_DNA"/>
</dbReference>
<accession>A0ABT8F915</accession>
<dbReference type="Pfam" id="PF19408">
    <property type="entry name" value="PKD_6"/>
    <property type="match status" value="1"/>
</dbReference>
<keyword evidence="5" id="KW-1185">Reference proteome</keyword>
<feature type="chain" id="PRO_5047138610" evidence="2">
    <location>
        <begin position="24"/>
        <end position="680"/>
    </location>
</feature>
<dbReference type="InterPro" id="IPR026444">
    <property type="entry name" value="Secre_tail"/>
</dbReference>
<dbReference type="Pfam" id="PF00722">
    <property type="entry name" value="Glyco_hydro_16"/>
    <property type="match status" value="1"/>
</dbReference>
<name>A0ABT8F915_9BACT</name>
<evidence type="ECO:0000313" key="5">
    <source>
        <dbReference type="Proteomes" id="UP001168552"/>
    </source>
</evidence>
<dbReference type="InterPro" id="IPR013320">
    <property type="entry name" value="ConA-like_dom_sf"/>
</dbReference>
<dbReference type="SUPFAM" id="SSF49899">
    <property type="entry name" value="Concanavalin A-like lectins/glucanases"/>
    <property type="match status" value="1"/>
</dbReference>
<comment type="similarity">
    <text evidence="1">Belongs to the glycosyl hydrolase 16 family.</text>
</comment>
<dbReference type="Gene3D" id="2.60.120.200">
    <property type="match status" value="1"/>
</dbReference>
<proteinExistence type="inferred from homology"/>